<dbReference type="EMBL" id="CAAHFH010000001">
    <property type="protein sequence ID" value="VGO19029.1"/>
    <property type="molecule type" value="Genomic_DNA"/>
</dbReference>
<proteinExistence type="predicted"/>
<evidence type="ECO:0000313" key="2">
    <source>
        <dbReference type="Proteomes" id="UP000346198"/>
    </source>
</evidence>
<name>A0A6C2UGI1_9BACT</name>
<gene>
    <name evidence="1" type="ORF">SCARR_01084</name>
</gene>
<accession>A0A6C2UGI1</accession>
<dbReference type="RefSeq" id="WP_136060462.1">
    <property type="nucleotide sequence ID" value="NZ_CAAHFH010000001.1"/>
</dbReference>
<organism evidence="1 2">
    <name type="scientific">Pontiella sulfatireligans</name>
    <dbReference type="NCBI Taxonomy" id="2750658"/>
    <lineage>
        <taxon>Bacteria</taxon>
        <taxon>Pseudomonadati</taxon>
        <taxon>Kiritimatiellota</taxon>
        <taxon>Kiritimatiellia</taxon>
        <taxon>Kiritimatiellales</taxon>
        <taxon>Pontiellaceae</taxon>
        <taxon>Pontiella</taxon>
    </lineage>
</organism>
<evidence type="ECO:0000313" key="1">
    <source>
        <dbReference type="EMBL" id="VGO19029.1"/>
    </source>
</evidence>
<dbReference type="Proteomes" id="UP000346198">
    <property type="component" value="Unassembled WGS sequence"/>
</dbReference>
<dbReference type="AlphaFoldDB" id="A0A6C2UGI1"/>
<reference evidence="1 2" key="1">
    <citation type="submission" date="2019-04" db="EMBL/GenBank/DDBJ databases">
        <authorList>
            <person name="Van Vliet M D."/>
        </authorList>
    </citation>
    <scope>NUCLEOTIDE SEQUENCE [LARGE SCALE GENOMIC DNA]</scope>
    <source>
        <strain evidence="1 2">F21</strain>
    </source>
</reference>
<keyword evidence="2" id="KW-1185">Reference proteome</keyword>
<sequence>MGVSIHFSGTIRADMIEPLCAELADIATSLEFEESVPVNDDEKGLRGIILCPASEMESIPFLFDSKGRMHALGDLIAGWTRENAIFSVAVKTQYAGEASHIWLVGLLRYIQRKYIPNLKVTDEGGYWESDDPEELKRRIESLGAIIKSFGSELESAFMDAVVDKNDPNALADFIERVVCNFRAKEQN</sequence>
<protein>
    <submittedName>
        <fullName evidence="1">Uncharacterized protein</fullName>
    </submittedName>
</protein>